<dbReference type="SUPFAM" id="SSF50998">
    <property type="entry name" value="Quinoprotein alcohol dehydrogenase-like"/>
    <property type="match status" value="1"/>
</dbReference>
<evidence type="ECO:0000313" key="2">
    <source>
        <dbReference type="EMBL" id="APZ90743.1"/>
    </source>
</evidence>
<dbReference type="PANTHER" id="PTHR34512">
    <property type="entry name" value="CELL SURFACE PROTEIN"/>
    <property type="match status" value="1"/>
</dbReference>
<accession>A0A1P8W9J9</accession>
<dbReference type="OrthoDB" id="244732at2"/>
<evidence type="ECO:0000259" key="1">
    <source>
        <dbReference type="Pfam" id="PF13360"/>
    </source>
</evidence>
<keyword evidence="3" id="KW-1185">Reference proteome</keyword>
<name>A0A1P8W9J9_9PLAN</name>
<protein>
    <submittedName>
        <fullName evidence="2">Outer membrane biogenesis protein</fullName>
    </submittedName>
</protein>
<dbReference type="Pfam" id="PF13360">
    <property type="entry name" value="PQQ_2"/>
    <property type="match status" value="2"/>
</dbReference>
<dbReference type="AlphaFoldDB" id="A0A1P8W9J9"/>
<dbReference type="Proteomes" id="UP000187735">
    <property type="component" value="Chromosome"/>
</dbReference>
<dbReference type="EMBL" id="CP017641">
    <property type="protein sequence ID" value="APZ90743.1"/>
    <property type="molecule type" value="Genomic_DNA"/>
</dbReference>
<dbReference type="STRING" id="1891926.Fuma_00325"/>
<dbReference type="InterPro" id="IPR015943">
    <property type="entry name" value="WD40/YVTN_repeat-like_dom_sf"/>
</dbReference>
<reference evidence="2 3" key="1">
    <citation type="journal article" date="2016" name="Front. Microbiol.">
        <title>Fuerstia marisgermanicae gen. nov., sp. nov., an Unusual Member of the Phylum Planctomycetes from the German Wadden Sea.</title>
        <authorList>
            <person name="Kohn T."/>
            <person name="Heuer A."/>
            <person name="Jogler M."/>
            <person name="Vollmers J."/>
            <person name="Boedeker C."/>
            <person name="Bunk B."/>
            <person name="Rast P."/>
            <person name="Borchert D."/>
            <person name="Glockner I."/>
            <person name="Freese H.M."/>
            <person name="Klenk H.P."/>
            <person name="Overmann J."/>
            <person name="Kaster A.K."/>
            <person name="Rohde M."/>
            <person name="Wiegand S."/>
            <person name="Jogler C."/>
        </authorList>
    </citation>
    <scope>NUCLEOTIDE SEQUENCE [LARGE SCALE GENOMIC DNA]</scope>
    <source>
        <strain evidence="2 3">NH11</strain>
    </source>
</reference>
<dbReference type="RefSeq" id="WP_083732521.1">
    <property type="nucleotide sequence ID" value="NZ_CP017641.1"/>
</dbReference>
<feature type="domain" description="Pyrrolo-quinoline quinone repeat" evidence="1">
    <location>
        <begin position="103"/>
        <end position="276"/>
    </location>
</feature>
<dbReference type="SMART" id="SM00564">
    <property type="entry name" value="PQQ"/>
    <property type="match status" value="4"/>
</dbReference>
<dbReference type="KEGG" id="fmr:Fuma_00325"/>
<dbReference type="Gene3D" id="2.130.10.10">
    <property type="entry name" value="YVTN repeat-like/Quinoprotein amine dehydrogenase"/>
    <property type="match status" value="1"/>
</dbReference>
<dbReference type="InterPro" id="IPR018391">
    <property type="entry name" value="PQQ_b-propeller_rpt"/>
</dbReference>
<evidence type="ECO:0000313" key="3">
    <source>
        <dbReference type="Proteomes" id="UP000187735"/>
    </source>
</evidence>
<proteinExistence type="predicted"/>
<sequence>MNTTQPSITRIFRHTLIALGATAFTLWSCYGDEPAAASNRWPAFLGAGASDIAADSIPMTWSPTKNIAWNVAIPGYGQSSPVIRNSRVYLTSVEGDSKQKLHVVAYDLATGTQVWDSITESTFPEKNSVYISRAAPTPVVDNQGVYAYFESGDVVAVSHDGKAKWHQSLTKEFAKPTNEFGLSASPAQTADHVIMLIDDPATSYVVALNKTDGSTAWKTDRTARTSWSSPSIVTIDGVPQVVCSSAGSVDGYDAATGEQLWTFTEVGGNTATTPIDLGEGRFFIAASPGRRGENSELAKKSNGLMTVRRNGDEWKAEFAWKTPDATPSWASPMMHKGFAYWVNRVGAVYCLHAETGEPAYTQRIKQSAWATPVGIGDHVYIFGKEGLTSVLNAGSEFEVVQQNALWSDDSPPINNVPTAEETSEERRRGVAMFSKPTLYGVAVVNGSIVLRTGSSLFCVRE</sequence>
<dbReference type="PANTHER" id="PTHR34512:SF30">
    <property type="entry name" value="OUTER MEMBRANE PROTEIN ASSEMBLY FACTOR BAMB"/>
    <property type="match status" value="1"/>
</dbReference>
<dbReference type="InterPro" id="IPR002372">
    <property type="entry name" value="PQQ_rpt_dom"/>
</dbReference>
<gene>
    <name evidence="2" type="ORF">Fuma_00325</name>
</gene>
<dbReference type="InterPro" id="IPR011047">
    <property type="entry name" value="Quinoprotein_ADH-like_sf"/>
</dbReference>
<organism evidence="2 3">
    <name type="scientific">Fuerstiella marisgermanici</name>
    <dbReference type="NCBI Taxonomy" id="1891926"/>
    <lineage>
        <taxon>Bacteria</taxon>
        <taxon>Pseudomonadati</taxon>
        <taxon>Planctomycetota</taxon>
        <taxon>Planctomycetia</taxon>
        <taxon>Planctomycetales</taxon>
        <taxon>Planctomycetaceae</taxon>
        <taxon>Fuerstiella</taxon>
    </lineage>
</organism>
<dbReference type="Gene3D" id="2.40.128.630">
    <property type="match status" value="1"/>
</dbReference>
<feature type="domain" description="Pyrrolo-quinoline quinone repeat" evidence="1">
    <location>
        <begin position="327"/>
        <end position="448"/>
    </location>
</feature>